<dbReference type="AlphaFoldDB" id="A0AAD8QBV4"/>
<evidence type="ECO:0000313" key="3">
    <source>
        <dbReference type="Proteomes" id="UP001230504"/>
    </source>
</evidence>
<sequence length="120" mass="12807">MARCCIIPGTAEHVGQNKPNLAIRLYIPFWDLWGPSPPRDRTQRDCTGLQPTPTSSPLPPGATTRQRSSCVDHSERDWGGEVLGEEGNQGAREGISAGISGCCSLGLCDISSVSTPRMNA</sequence>
<dbReference type="Proteomes" id="UP001230504">
    <property type="component" value="Unassembled WGS sequence"/>
</dbReference>
<gene>
    <name evidence="2" type="ORF">LY79DRAFT_151999</name>
</gene>
<proteinExistence type="predicted"/>
<feature type="compositionally biased region" description="Basic and acidic residues" evidence="1">
    <location>
        <begin position="70"/>
        <end position="79"/>
    </location>
</feature>
<keyword evidence="3" id="KW-1185">Reference proteome</keyword>
<protein>
    <submittedName>
        <fullName evidence="2">Uncharacterized protein</fullName>
    </submittedName>
</protein>
<feature type="region of interest" description="Disordered" evidence="1">
    <location>
        <begin position="37"/>
        <end position="91"/>
    </location>
</feature>
<accession>A0AAD8QBV4</accession>
<reference evidence="2" key="1">
    <citation type="submission" date="2021-06" db="EMBL/GenBank/DDBJ databases">
        <title>Comparative genomics, transcriptomics and evolutionary studies reveal genomic signatures of adaptation to plant cell wall in hemibiotrophic fungi.</title>
        <authorList>
            <consortium name="DOE Joint Genome Institute"/>
            <person name="Baroncelli R."/>
            <person name="Diaz J.F."/>
            <person name="Benocci T."/>
            <person name="Peng M."/>
            <person name="Battaglia E."/>
            <person name="Haridas S."/>
            <person name="Andreopoulos W."/>
            <person name="Labutti K."/>
            <person name="Pangilinan J."/>
            <person name="Floch G.L."/>
            <person name="Makela M.R."/>
            <person name="Henrissat B."/>
            <person name="Grigoriev I.V."/>
            <person name="Crouch J.A."/>
            <person name="De Vries R.P."/>
            <person name="Sukno S.A."/>
            <person name="Thon M.R."/>
        </authorList>
    </citation>
    <scope>NUCLEOTIDE SEQUENCE</scope>
    <source>
        <strain evidence="2">CBS 125086</strain>
    </source>
</reference>
<dbReference type="EMBL" id="JAHLJV010000002">
    <property type="protein sequence ID" value="KAK1599798.1"/>
    <property type="molecule type" value="Genomic_DNA"/>
</dbReference>
<organism evidence="2 3">
    <name type="scientific">Colletotrichum navitas</name>
    <dbReference type="NCBI Taxonomy" id="681940"/>
    <lineage>
        <taxon>Eukaryota</taxon>
        <taxon>Fungi</taxon>
        <taxon>Dikarya</taxon>
        <taxon>Ascomycota</taxon>
        <taxon>Pezizomycotina</taxon>
        <taxon>Sordariomycetes</taxon>
        <taxon>Hypocreomycetidae</taxon>
        <taxon>Glomerellales</taxon>
        <taxon>Glomerellaceae</taxon>
        <taxon>Colletotrichum</taxon>
        <taxon>Colletotrichum graminicola species complex</taxon>
    </lineage>
</organism>
<dbReference type="GeneID" id="85435298"/>
<evidence type="ECO:0000313" key="2">
    <source>
        <dbReference type="EMBL" id="KAK1599798.1"/>
    </source>
</evidence>
<dbReference type="RefSeq" id="XP_060420387.1">
    <property type="nucleotide sequence ID" value="XM_060551058.1"/>
</dbReference>
<name>A0AAD8QBV4_9PEZI</name>
<comment type="caution">
    <text evidence="2">The sequence shown here is derived from an EMBL/GenBank/DDBJ whole genome shotgun (WGS) entry which is preliminary data.</text>
</comment>
<evidence type="ECO:0000256" key="1">
    <source>
        <dbReference type="SAM" id="MobiDB-lite"/>
    </source>
</evidence>